<reference evidence="1" key="2">
    <citation type="journal article" date="2008" name="Genome Biol.">
        <title>Improved genome assembly and evidence-based global gene model set for the chordate Ciona intestinalis: new insight into intron and operon populations.</title>
        <authorList>
            <person name="Satou Y."/>
            <person name="Mineta K."/>
            <person name="Ogasawara M."/>
            <person name="Sasakura Y."/>
            <person name="Shoguchi E."/>
            <person name="Ueno K."/>
            <person name="Yamada L."/>
            <person name="Matsumoto J."/>
            <person name="Wasserscheid J."/>
            <person name="Dewar K."/>
            <person name="Wiley G.B."/>
            <person name="Macmil S.L."/>
            <person name="Roe B.A."/>
            <person name="Zeller R.W."/>
            <person name="Hastings K.E."/>
            <person name="Lemaire P."/>
            <person name="Lindquist E."/>
            <person name="Endo T."/>
            <person name="Hotta K."/>
            <person name="Inaba K."/>
        </authorList>
    </citation>
    <scope>NUCLEOTIDE SEQUENCE [LARGE SCALE GENOMIC DNA]</scope>
    <source>
        <strain evidence="1">wild type</strain>
    </source>
</reference>
<keyword evidence="2" id="KW-1185">Reference proteome</keyword>
<evidence type="ECO:0000313" key="2">
    <source>
        <dbReference type="Proteomes" id="UP000008144"/>
    </source>
</evidence>
<protein>
    <submittedName>
        <fullName evidence="1">Uncharacterized protein</fullName>
    </submittedName>
</protein>
<organism evidence="1 2">
    <name type="scientific">Ciona intestinalis</name>
    <name type="common">Transparent sea squirt</name>
    <name type="synonym">Ascidia intestinalis</name>
    <dbReference type="NCBI Taxonomy" id="7719"/>
    <lineage>
        <taxon>Eukaryota</taxon>
        <taxon>Metazoa</taxon>
        <taxon>Chordata</taxon>
        <taxon>Tunicata</taxon>
        <taxon>Ascidiacea</taxon>
        <taxon>Phlebobranchia</taxon>
        <taxon>Cionidae</taxon>
        <taxon>Ciona</taxon>
    </lineage>
</organism>
<dbReference type="EMBL" id="EAAA01000138">
    <property type="status" value="NOT_ANNOTATED_CDS"/>
    <property type="molecule type" value="Genomic_DNA"/>
</dbReference>
<accession>H2XKY4</accession>
<dbReference type="HOGENOM" id="CLU_2984113_0_0_1"/>
<name>H2XKY4_CIOIN</name>
<dbReference type="AlphaFoldDB" id="H2XKY4"/>
<dbReference type="Proteomes" id="UP000008144">
    <property type="component" value="Chromosome 1"/>
</dbReference>
<dbReference type="EMBL" id="EAAA01000137">
    <property type="status" value="NOT_ANNOTATED_CDS"/>
    <property type="molecule type" value="Genomic_DNA"/>
</dbReference>
<sequence length="58" mass="6847">YKSLFEQVLKTVIRFQINNIHNGCRAPRRRTLQLKLCIFSNTYELPRKGLSNFVGNCF</sequence>
<reference evidence="1" key="3">
    <citation type="submission" date="2025-08" db="UniProtKB">
        <authorList>
            <consortium name="Ensembl"/>
        </authorList>
    </citation>
    <scope>IDENTIFICATION</scope>
</reference>
<reference evidence="2" key="1">
    <citation type="journal article" date="2002" name="Science">
        <title>The draft genome of Ciona intestinalis: insights into chordate and vertebrate origins.</title>
        <authorList>
            <person name="Dehal P."/>
            <person name="Satou Y."/>
            <person name="Campbell R.K."/>
            <person name="Chapman J."/>
            <person name="Degnan B."/>
            <person name="De Tomaso A."/>
            <person name="Davidson B."/>
            <person name="Di Gregorio A."/>
            <person name="Gelpke M."/>
            <person name="Goodstein D.M."/>
            <person name="Harafuji N."/>
            <person name="Hastings K.E."/>
            <person name="Ho I."/>
            <person name="Hotta K."/>
            <person name="Huang W."/>
            <person name="Kawashima T."/>
            <person name="Lemaire P."/>
            <person name="Martinez D."/>
            <person name="Meinertzhagen I.A."/>
            <person name="Necula S."/>
            <person name="Nonaka M."/>
            <person name="Putnam N."/>
            <person name="Rash S."/>
            <person name="Saiga H."/>
            <person name="Satake M."/>
            <person name="Terry A."/>
            <person name="Yamada L."/>
            <person name="Wang H.G."/>
            <person name="Awazu S."/>
            <person name="Azumi K."/>
            <person name="Boore J."/>
            <person name="Branno M."/>
            <person name="Chin-Bow S."/>
            <person name="DeSantis R."/>
            <person name="Doyle S."/>
            <person name="Francino P."/>
            <person name="Keys D.N."/>
            <person name="Haga S."/>
            <person name="Hayashi H."/>
            <person name="Hino K."/>
            <person name="Imai K.S."/>
            <person name="Inaba K."/>
            <person name="Kano S."/>
            <person name="Kobayashi K."/>
            <person name="Kobayashi M."/>
            <person name="Lee B.I."/>
            <person name="Makabe K.W."/>
            <person name="Manohar C."/>
            <person name="Matassi G."/>
            <person name="Medina M."/>
            <person name="Mochizuki Y."/>
            <person name="Mount S."/>
            <person name="Morishita T."/>
            <person name="Miura S."/>
            <person name="Nakayama A."/>
            <person name="Nishizaka S."/>
            <person name="Nomoto H."/>
            <person name="Ohta F."/>
            <person name="Oishi K."/>
            <person name="Rigoutsos I."/>
            <person name="Sano M."/>
            <person name="Sasaki A."/>
            <person name="Sasakura Y."/>
            <person name="Shoguchi E."/>
            <person name="Shin-i T."/>
            <person name="Spagnuolo A."/>
            <person name="Stainier D."/>
            <person name="Suzuki M.M."/>
            <person name="Tassy O."/>
            <person name="Takatori N."/>
            <person name="Tokuoka M."/>
            <person name="Yagi K."/>
            <person name="Yoshizaki F."/>
            <person name="Wada S."/>
            <person name="Zhang C."/>
            <person name="Hyatt P.D."/>
            <person name="Larimer F."/>
            <person name="Detter C."/>
            <person name="Doggett N."/>
            <person name="Glavina T."/>
            <person name="Hawkins T."/>
            <person name="Richardson P."/>
            <person name="Lucas S."/>
            <person name="Kohara Y."/>
            <person name="Levine M."/>
            <person name="Satoh N."/>
            <person name="Rokhsar D.S."/>
        </authorList>
    </citation>
    <scope>NUCLEOTIDE SEQUENCE [LARGE SCALE GENOMIC DNA]</scope>
</reference>
<dbReference type="Ensembl" id="ENSCINT00000032993.1">
    <property type="protein sequence ID" value="ENSCINP00000030316.1"/>
    <property type="gene ID" value="ENSCING00000023932.1"/>
</dbReference>
<dbReference type="InParanoid" id="H2XKY4"/>
<reference evidence="1" key="4">
    <citation type="submission" date="2025-09" db="UniProtKB">
        <authorList>
            <consortium name="Ensembl"/>
        </authorList>
    </citation>
    <scope>IDENTIFICATION</scope>
</reference>
<evidence type="ECO:0000313" key="1">
    <source>
        <dbReference type="Ensembl" id="ENSCINP00000030316.1"/>
    </source>
</evidence>
<proteinExistence type="predicted"/>